<dbReference type="PANTHER" id="PTHR44329">
    <property type="entry name" value="SERINE/THREONINE-PROTEIN KINASE TNNI3K-RELATED"/>
    <property type="match status" value="1"/>
</dbReference>
<dbReference type="EMBL" id="GL378414">
    <property type="protein sequence ID" value="EFJ40490.1"/>
    <property type="molecule type" value="Genomic_DNA"/>
</dbReference>
<dbReference type="KEGG" id="vcn:VOLCADRAFT_46661"/>
<dbReference type="PANTHER" id="PTHR44329:SF214">
    <property type="entry name" value="PROTEIN KINASE DOMAIN-CONTAINING PROTEIN"/>
    <property type="match status" value="1"/>
</dbReference>
<protein>
    <recommendedName>
        <fullName evidence="1">Protein kinase domain-containing protein</fullName>
    </recommendedName>
</protein>
<sequence length="170" mass="19030">QVIAMRQLLDTAAEIASAMAYLHSRAIVHGDLKTANVMLQRQDSDPRGFIAKLADFGLARQLAGRGAEDGMLVSRIGTVTHMAPETIRDNMVLLSSDVYSFGVILWELYCAQQPFANYTAFQLLSAVVQYDERPQFPVHCPPEYAALAVRCMAKDPRQRPTFTEVRQRSR</sequence>
<accession>D8UID1</accession>
<dbReference type="GeneID" id="9627890"/>
<dbReference type="InterPro" id="IPR001245">
    <property type="entry name" value="Ser-Thr/Tyr_kinase_cat_dom"/>
</dbReference>
<dbReference type="InParanoid" id="D8UID1"/>
<name>D8UID1_VOLCA</name>
<reference evidence="2 3" key="1">
    <citation type="journal article" date="2010" name="Science">
        <title>Genomic analysis of organismal complexity in the multicellular green alga Volvox carteri.</title>
        <authorList>
            <person name="Prochnik S.E."/>
            <person name="Umen J."/>
            <person name="Nedelcu A.M."/>
            <person name="Hallmann A."/>
            <person name="Miller S.M."/>
            <person name="Nishii I."/>
            <person name="Ferris P."/>
            <person name="Kuo A."/>
            <person name="Mitros T."/>
            <person name="Fritz-Laylin L.K."/>
            <person name="Hellsten U."/>
            <person name="Chapman J."/>
            <person name="Simakov O."/>
            <person name="Rensing S.A."/>
            <person name="Terry A."/>
            <person name="Pangilinan J."/>
            <person name="Kapitonov V."/>
            <person name="Jurka J."/>
            <person name="Salamov A."/>
            <person name="Shapiro H."/>
            <person name="Schmutz J."/>
            <person name="Grimwood J."/>
            <person name="Lindquist E."/>
            <person name="Lucas S."/>
            <person name="Grigoriev I.V."/>
            <person name="Schmitt R."/>
            <person name="Kirk D."/>
            <person name="Rokhsar D.S."/>
        </authorList>
    </citation>
    <scope>NUCLEOTIDE SEQUENCE [LARGE SCALE GENOMIC DNA]</scope>
    <source>
        <strain evidence="3">f. Nagariensis / Eve</strain>
    </source>
</reference>
<dbReference type="SMART" id="SM00220">
    <property type="entry name" value="S_TKc"/>
    <property type="match status" value="1"/>
</dbReference>
<feature type="non-terminal residue" evidence="2">
    <location>
        <position position="1"/>
    </location>
</feature>
<gene>
    <name evidence="2" type="ORF">VOLCADRAFT_46661</name>
</gene>
<dbReference type="AlphaFoldDB" id="D8UID1"/>
<dbReference type="GO" id="GO:0005524">
    <property type="term" value="F:ATP binding"/>
    <property type="evidence" value="ECO:0007669"/>
    <property type="project" value="InterPro"/>
</dbReference>
<feature type="domain" description="Protein kinase" evidence="1">
    <location>
        <begin position="1"/>
        <end position="170"/>
    </location>
</feature>
<dbReference type="PROSITE" id="PS50011">
    <property type="entry name" value="PROTEIN_KINASE_DOM"/>
    <property type="match status" value="1"/>
</dbReference>
<dbReference type="STRING" id="3068.D8UID1"/>
<organism evidence="3">
    <name type="scientific">Volvox carteri f. nagariensis</name>
    <dbReference type="NCBI Taxonomy" id="3068"/>
    <lineage>
        <taxon>Eukaryota</taxon>
        <taxon>Viridiplantae</taxon>
        <taxon>Chlorophyta</taxon>
        <taxon>core chlorophytes</taxon>
        <taxon>Chlorophyceae</taxon>
        <taxon>CS clade</taxon>
        <taxon>Chlamydomonadales</taxon>
        <taxon>Volvocaceae</taxon>
        <taxon>Volvox</taxon>
    </lineage>
</organism>
<evidence type="ECO:0000259" key="1">
    <source>
        <dbReference type="PROSITE" id="PS50011"/>
    </source>
</evidence>
<keyword evidence="3" id="KW-1185">Reference proteome</keyword>
<proteinExistence type="predicted"/>
<evidence type="ECO:0000313" key="3">
    <source>
        <dbReference type="Proteomes" id="UP000001058"/>
    </source>
</evidence>
<dbReference type="GO" id="GO:0004674">
    <property type="term" value="F:protein serine/threonine kinase activity"/>
    <property type="evidence" value="ECO:0007669"/>
    <property type="project" value="TreeGrafter"/>
</dbReference>
<dbReference type="InterPro" id="IPR051681">
    <property type="entry name" value="Ser/Thr_Kinases-Pseudokinases"/>
</dbReference>
<dbReference type="InterPro" id="IPR011009">
    <property type="entry name" value="Kinase-like_dom_sf"/>
</dbReference>
<feature type="non-terminal residue" evidence="2">
    <location>
        <position position="170"/>
    </location>
</feature>
<dbReference type="Proteomes" id="UP000001058">
    <property type="component" value="Unassembled WGS sequence"/>
</dbReference>
<evidence type="ECO:0000313" key="2">
    <source>
        <dbReference type="EMBL" id="EFJ40490.1"/>
    </source>
</evidence>
<dbReference type="PRINTS" id="PR00109">
    <property type="entry name" value="TYRKINASE"/>
</dbReference>
<dbReference type="PROSITE" id="PS00108">
    <property type="entry name" value="PROTEIN_KINASE_ST"/>
    <property type="match status" value="1"/>
</dbReference>
<dbReference type="Gene3D" id="1.10.510.10">
    <property type="entry name" value="Transferase(Phosphotransferase) domain 1"/>
    <property type="match status" value="1"/>
</dbReference>
<dbReference type="InterPro" id="IPR000719">
    <property type="entry name" value="Prot_kinase_dom"/>
</dbReference>
<dbReference type="Pfam" id="PF07714">
    <property type="entry name" value="PK_Tyr_Ser-Thr"/>
    <property type="match status" value="1"/>
</dbReference>
<dbReference type="SUPFAM" id="SSF56112">
    <property type="entry name" value="Protein kinase-like (PK-like)"/>
    <property type="match status" value="1"/>
</dbReference>
<dbReference type="RefSeq" id="XP_002958414.1">
    <property type="nucleotide sequence ID" value="XM_002958368.1"/>
</dbReference>
<dbReference type="InterPro" id="IPR008271">
    <property type="entry name" value="Ser/Thr_kinase_AS"/>
</dbReference>
<dbReference type="OrthoDB" id="4062651at2759"/>
<dbReference type="eggNOG" id="KOG0192">
    <property type="taxonomic scope" value="Eukaryota"/>
</dbReference>